<evidence type="ECO:0000313" key="1">
    <source>
        <dbReference type="EMBL" id="TNY34209.1"/>
    </source>
</evidence>
<dbReference type="Pfam" id="PF13489">
    <property type="entry name" value="Methyltransf_23"/>
    <property type="match status" value="1"/>
</dbReference>
<sequence>MAKEKLDTRAIGLDVGLSLMKWLTGSENLHYGDWTGLEVNASNVLAAQEAYTARLFSLLPTEPSRILDIGGGAGVTARKLTDLGHTVEIVVPSAFLAERCRVNAPDAIVHEATFEAAELSGKFDLCLFSESFQYVALDEGLAKCLTLLADGGSIVLADCFRPEGFQLEKMRAKVGGGHRMERFRAELAKLPLEIVAEEDITEAVAPSVEIEQGLFNVVGHAVTRIDEELSAKRKGIRRTIGLVLKAVMSKRSRSRMSQRLMEQTRNRETFAENNRYLVMKLRPTG</sequence>
<proteinExistence type="predicted"/>
<evidence type="ECO:0000313" key="2">
    <source>
        <dbReference type="Proteomes" id="UP000314011"/>
    </source>
</evidence>
<dbReference type="AlphaFoldDB" id="A0A5C5GKC6"/>
<dbReference type="InterPro" id="IPR029063">
    <property type="entry name" value="SAM-dependent_MTases_sf"/>
</dbReference>
<accession>A0A5C5GKC6</accession>
<dbReference type="SUPFAM" id="SSF53335">
    <property type="entry name" value="S-adenosyl-L-methionine-dependent methyltransferases"/>
    <property type="match status" value="1"/>
</dbReference>
<dbReference type="GO" id="GO:0032259">
    <property type="term" value="P:methylation"/>
    <property type="evidence" value="ECO:0007669"/>
    <property type="project" value="UniProtKB-KW"/>
</dbReference>
<keyword evidence="2" id="KW-1185">Reference proteome</keyword>
<organism evidence="1 2">
    <name type="scientific">Pelagovum pacificum</name>
    <dbReference type="NCBI Taxonomy" id="2588711"/>
    <lineage>
        <taxon>Bacteria</taxon>
        <taxon>Pseudomonadati</taxon>
        <taxon>Pseudomonadota</taxon>
        <taxon>Alphaproteobacteria</taxon>
        <taxon>Rhodobacterales</taxon>
        <taxon>Paracoccaceae</taxon>
        <taxon>Pelagovum</taxon>
    </lineage>
</organism>
<protein>
    <submittedName>
        <fullName evidence="1">Class I SAM-dependent methyltransferase</fullName>
    </submittedName>
</protein>
<dbReference type="OrthoDB" id="9811589at2"/>
<keyword evidence="1" id="KW-0489">Methyltransferase</keyword>
<dbReference type="RefSeq" id="WP_140195352.1">
    <property type="nucleotide sequence ID" value="NZ_CP065915.1"/>
</dbReference>
<dbReference type="Proteomes" id="UP000314011">
    <property type="component" value="Unassembled WGS sequence"/>
</dbReference>
<gene>
    <name evidence="1" type="ORF">FHY64_13420</name>
</gene>
<dbReference type="GO" id="GO:0008168">
    <property type="term" value="F:methyltransferase activity"/>
    <property type="evidence" value="ECO:0007669"/>
    <property type="project" value="UniProtKB-KW"/>
</dbReference>
<comment type="caution">
    <text evidence="1">The sequence shown here is derived from an EMBL/GenBank/DDBJ whole genome shotgun (WGS) entry which is preliminary data.</text>
</comment>
<reference evidence="1 2" key="1">
    <citation type="submission" date="2019-06" db="EMBL/GenBank/DDBJ databases">
        <title>Genome of new Rhodobacteraceae sp. SM1903.</title>
        <authorList>
            <person name="Ren X."/>
        </authorList>
    </citation>
    <scope>NUCLEOTIDE SEQUENCE [LARGE SCALE GENOMIC DNA]</scope>
    <source>
        <strain evidence="1 2">SM1903</strain>
    </source>
</reference>
<dbReference type="CDD" id="cd02440">
    <property type="entry name" value="AdoMet_MTases"/>
    <property type="match status" value="1"/>
</dbReference>
<keyword evidence="1" id="KW-0808">Transferase</keyword>
<dbReference type="EMBL" id="VFFF01000001">
    <property type="protein sequence ID" value="TNY34209.1"/>
    <property type="molecule type" value="Genomic_DNA"/>
</dbReference>
<dbReference type="Gene3D" id="3.40.50.150">
    <property type="entry name" value="Vaccinia Virus protein VP39"/>
    <property type="match status" value="1"/>
</dbReference>
<name>A0A5C5GKC6_9RHOB</name>